<dbReference type="InterPro" id="IPR025534">
    <property type="entry name" value="DUF4420"/>
</dbReference>
<evidence type="ECO:0000313" key="2">
    <source>
        <dbReference type="Proteomes" id="UP001298593"/>
    </source>
</evidence>
<gene>
    <name evidence="1" type="ORF">KV113_11010</name>
</gene>
<keyword evidence="2" id="KW-1185">Reference proteome</keyword>
<dbReference type="Proteomes" id="UP001298593">
    <property type="component" value="Unassembled WGS sequence"/>
</dbReference>
<organism evidence="1 2">
    <name type="scientific">[Mycobacterium] nativiensis</name>
    <dbReference type="NCBI Taxonomy" id="2855503"/>
    <lineage>
        <taxon>Bacteria</taxon>
        <taxon>Bacillati</taxon>
        <taxon>Actinomycetota</taxon>
        <taxon>Actinomycetes</taxon>
        <taxon>Mycobacteriales</taxon>
        <taxon>Mycobacteriaceae</taxon>
        <taxon>Mycolicibacter</taxon>
    </lineage>
</organism>
<sequence length="327" mass="35489">MTDVTDELLERAWSVLSLPRGGELASFPLDIAFAGVPCRVARDNDRVRHFLVPCVEESPPIDARPAILTSTVRPLAFGSGSATYLDVSCSDASLHPEFNEVISDVLEVIEHSSRPATDATAVIARWRRLFRSRLVRGLSPEAKRGLFAELTVLSALIDADPGFPVERWRGPLREPHDFETPVRCIEVKALAEDSDTFVVHGWEQLAEHGGRTLDLALVTVLPDPDGATLAELVTALRARIDSKGTFASRLLAVGWDQESAADDQDRFSIGAVFVVHVDDAVPRLVPDRLVGGQAPIGVSALRYEVDIAFVVPLAYGTSLAVAARGRE</sequence>
<dbReference type="RefSeq" id="WP_224975228.1">
    <property type="nucleotide sequence ID" value="NZ_JAYJJU010000008.1"/>
</dbReference>
<accession>A0ABU5XVY3</accession>
<reference evidence="1 2" key="1">
    <citation type="submission" date="2023-12" db="EMBL/GenBank/DDBJ databases">
        <title>Description of new species of Mycobacterium terrae complex isolated from sewage at the Sao Paulo Zoological Park Foundation in Brazil.</title>
        <authorList>
            <person name="Romagnoli C.L."/>
            <person name="Conceicao E.C."/>
            <person name="Machado E."/>
            <person name="Barreto L.B.P.F."/>
            <person name="Sharma A."/>
            <person name="Silva N.M."/>
            <person name="Marques L.E."/>
            <person name="Juliana M.A."/>
            <person name="Lourenco M.C.S."/>
            <person name="Digiampietri L.A."/>
            <person name="Suffys P.N."/>
            <person name="Viana-Niero C."/>
        </authorList>
    </citation>
    <scope>NUCLEOTIDE SEQUENCE [LARGE SCALE GENOMIC DNA]</scope>
    <source>
        <strain evidence="1 2">MYC340</strain>
    </source>
</reference>
<proteinExistence type="predicted"/>
<dbReference type="Pfam" id="PF14390">
    <property type="entry name" value="DUF4420"/>
    <property type="match status" value="1"/>
</dbReference>
<evidence type="ECO:0000313" key="1">
    <source>
        <dbReference type="EMBL" id="MEB3032083.1"/>
    </source>
</evidence>
<comment type="caution">
    <text evidence="1">The sequence shown here is derived from an EMBL/GenBank/DDBJ whole genome shotgun (WGS) entry which is preliminary data.</text>
</comment>
<name>A0ABU5XVY3_9MYCO</name>
<protein>
    <submittedName>
        <fullName evidence="1">PD-(D/E)XK motif protein</fullName>
    </submittedName>
</protein>
<dbReference type="EMBL" id="JAYJJU010000008">
    <property type="protein sequence ID" value="MEB3032083.1"/>
    <property type="molecule type" value="Genomic_DNA"/>
</dbReference>